<proteinExistence type="predicted"/>
<gene>
    <name evidence="2" type="ORF">MNAN1_001492</name>
</gene>
<keyword evidence="3" id="KW-1185">Reference proteome</keyword>
<sequence>MSREPGPPPARGSLVARRAGRARDDAAAPRNSDSPTRSRLSGTPTSVLPAPRRARPSRRATALNTAAALLACLDEHEAALRMPITDAASAQYFFYHQQHAIHAGASLLELIQREARQPHARQLPQMHSVLVRLGTRAIDAPLSALAAWHQSAVSCPLCEGGTDAVDVHVAADDILERAYTETYTTIGALWESATELRMRRACAKWLAYLAQRYVAALEGGYVTRGAWWPIEREAWCVAATHWYGRTAADEPGHALAYLSLAALHRTSPLDALYFLSKSVQTVHPNADARSALHAWALDVQHDAHDPSAPIPNQIVRLLAEYLAGVHAAPLAAEVVAHWDVYDLLETEWAQLGVCLTGLFLEVGDMHAALEAHGTRSEARVDGPTSAHTWQSFWEAPPTPAAPSVSTLDDIEAAYEVRGVPRPLAHLLGLLGVLVQIAMPWLLDTHDAAAYAHTPAVFVVVALSFLQVLTLRTQAPIDAMSAVLHATLPWDQLVAYARHAPLDVWSLAHASSPDDAYFRGLAWPTWPTAAAAAAPAACETDILAERRAAALCALAQTGALTTPLASARHARIALLVALLHAQLARYDPNSLHK</sequence>
<dbReference type="SUPFAM" id="SSF48452">
    <property type="entry name" value="TPR-like"/>
    <property type="match status" value="1"/>
</dbReference>
<name>A0AAF0EIX3_9BASI</name>
<accession>A0AAF0EIX3</accession>
<feature type="region of interest" description="Disordered" evidence="1">
    <location>
        <begin position="1"/>
        <end position="58"/>
    </location>
</feature>
<reference evidence="2" key="1">
    <citation type="submission" date="2023-03" db="EMBL/GenBank/DDBJ databases">
        <title>Mating type loci evolution in Malassezia.</title>
        <authorList>
            <person name="Coelho M.A."/>
        </authorList>
    </citation>
    <scope>NUCLEOTIDE SEQUENCE</scope>
    <source>
        <strain evidence="2">CBS 9557</strain>
    </source>
</reference>
<dbReference type="InterPro" id="IPR011990">
    <property type="entry name" value="TPR-like_helical_dom_sf"/>
</dbReference>
<feature type="compositionally biased region" description="Pro residues" evidence="1">
    <location>
        <begin position="1"/>
        <end position="10"/>
    </location>
</feature>
<dbReference type="AlphaFoldDB" id="A0AAF0EIX3"/>
<dbReference type="EMBL" id="CP119893">
    <property type="protein sequence ID" value="WFD26509.1"/>
    <property type="molecule type" value="Genomic_DNA"/>
</dbReference>
<feature type="compositionally biased region" description="Polar residues" evidence="1">
    <location>
        <begin position="31"/>
        <end position="46"/>
    </location>
</feature>
<evidence type="ECO:0000313" key="3">
    <source>
        <dbReference type="Proteomes" id="UP001213623"/>
    </source>
</evidence>
<evidence type="ECO:0000313" key="2">
    <source>
        <dbReference type="EMBL" id="WFD26509.1"/>
    </source>
</evidence>
<evidence type="ECO:0000256" key="1">
    <source>
        <dbReference type="SAM" id="MobiDB-lite"/>
    </source>
</evidence>
<organism evidence="2 3">
    <name type="scientific">Malassezia nana</name>
    <dbReference type="NCBI Taxonomy" id="180528"/>
    <lineage>
        <taxon>Eukaryota</taxon>
        <taxon>Fungi</taxon>
        <taxon>Dikarya</taxon>
        <taxon>Basidiomycota</taxon>
        <taxon>Ustilaginomycotina</taxon>
        <taxon>Malasseziomycetes</taxon>
        <taxon>Malasseziales</taxon>
        <taxon>Malasseziaceae</taxon>
        <taxon>Malassezia</taxon>
    </lineage>
</organism>
<dbReference type="Proteomes" id="UP001213623">
    <property type="component" value="Chromosome 2"/>
</dbReference>
<protein>
    <submittedName>
        <fullName evidence="2">Uncharacterized protein</fullName>
    </submittedName>
</protein>